<name>A0ACC2AYD9_DIPCM</name>
<organism evidence="1 2">
    <name type="scientific">Diphasiastrum complanatum</name>
    <name type="common">Issler's clubmoss</name>
    <name type="synonym">Lycopodium complanatum</name>
    <dbReference type="NCBI Taxonomy" id="34168"/>
    <lineage>
        <taxon>Eukaryota</taxon>
        <taxon>Viridiplantae</taxon>
        <taxon>Streptophyta</taxon>
        <taxon>Embryophyta</taxon>
        <taxon>Tracheophyta</taxon>
        <taxon>Lycopodiopsida</taxon>
        <taxon>Lycopodiales</taxon>
        <taxon>Lycopodiaceae</taxon>
        <taxon>Lycopodioideae</taxon>
        <taxon>Diphasiastrum</taxon>
    </lineage>
</organism>
<sequence length="313" mass="34377">MLSMDSNTRTRDNKGKEKMRSEDDCELPGPDLKKTRIMSSGTDGSSSGWWARLRTQMRLIRSALKASSAGTQLDVELHKLLMDCLALYNNGTSSGISTDKDLPHVRSGQQFSPMEAAFMWLGGWRPTCALVLVHSVLGGESQGKPLSPAALQALSSELSDEQLSHMNNLQKNTQQAEHELSSQFAVFQMLVTDQIMVKALAPEATSTTGNYSEAHKIIDSKIENLRELLKHAEKLRLQTLQELFNLLTPVQSAKCSIAAFELVSALKTLNTTQSGDSLPVDDQYPQSTSAYIPEVTGKTTMRMLSEGSELDDP</sequence>
<evidence type="ECO:0000313" key="1">
    <source>
        <dbReference type="EMBL" id="KAJ7522554.1"/>
    </source>
</evidence>
<gene>
    <name evidence="1" type="ORF">O6H91_18G016700</name>
</gene>
<evidence type="ECO:0000313" key="2">
    <source>
        <dbReference type="Proteomes" id="UP001162992"/>
    </source>
</evidence>
<reference evidence="2" key="1">
    <citation type="journal article" date="2024" name="Proc. Natl. Acad. Sci. U.S.A.">
        <title>Extraordinary preservation of gene collinearity over three hundred million years revealed in homosporous lycophytes.</title>
        <authorList>
            <person name="Li C."/>
            <person name="Wickell D."/>
            <person name="Kuo L.Y."/>
            <person name="Chen X."/>
            <person name="Nie B."/>
            <person name="Liao X."/>
            <person name="Peng D."/>
            <person name="Ji J."/>
            <person name="Jenkins J."/>
            <person name="Williams M."/>
            <person name="Shu S."/>
            <person name="Plott C."/>
            <person name="Barry K."/>
            <person name="Rajasekar S."/>
            <person name="Grimwood J."/>
            <person name="Han X."/>
            <person name="Sun S."/>
            <person name="Hou Z."/>
            <person name="He W."/>
            <person name="Dai G."/>
            <person name="Sun C."/>
            <person name="Schmutz J."/>
            <person name="Leebens-Mack J.H."/>
            <person name="Li F.W."/>
            <person name="Wang L."/>
        </authorList>
    </citation>
    <scope>NUCLEOTIDE SEQUENCE [LARGE SCALE GENOMIC DNA]</scope>
    <source>
        <strain evidence="2">cv. PW_Plant_1</strain>
    </source>
</reference>
<proteinExistence type="predicted"/>
<dbReference type="Proteomes" id="UP001162992">
    <property type="component" value="Chromosome 18"/>
</dbReference>
<dbReference type="EMBL" id="CM055109">
    <property type="protein sequence ID" value="KAJ7522554.1"/>
    <property type="molecule type" value="Genomic_DNA"/>
</dbReference>
<accession>A0ACC2AYD9</accession>
<keyword evidence="2" id="KW-1185">Reference proteome</keyword>
<comment type="caution">
    <text evidence="1">The sequence shown here is derived from an EMBL/GenBank/DDBJ whole genome shotgun (WGS) entry which is preliminary data.</text>
</comment>
<protein>
    <submittedName>
        <fullName evidence="1">Uncharacterized protein</fullName>
    </submittedName>
</protein>